<evidence type="ECO:0000256" key="3">
    <source>
        <dbReference type="ARBA" id="ARBA00023163"/>
    </source>
</evidence>
<dbReference type="Gene3D" id="1.10.10.10">
    <property type="entry name" value="Winged helix-like DNA-binding domain superfamily/Winged helix DNA-binding domain"/>
    <property type="match status" value="1"/>
</dbReference>
<proteinExistence type="predicted"/>
<keyword evidence="2" id="KW-0238">DNA-binding</keyword>
<keyword evidence="3" id="KW-0804">Transcription</keyword>
<evidence type="ECO:0000256" key="2">
    <source>
        <dbReference type="ARBA" id="ARBA00023125"/>
    </source>
</evidence>
<gene>
    <name evidence="6" type="ORF">NOI20_12455</name>
</gene>
<evidence type="ECO:0000313" key="7">
    <source>
        <dbReference type="Proteomes" id="UP001227162"/>
    </source>
</evidence>
<dbReference type="Pfam" id="PF09339">
    <property type="entry name" value="HTH_IclR"/>
    <property type="match status" value="1"/>
</dbReference>
<dbReference type="InterPro" id="IPR036390">
    <property type="entry name" value="WH_DNA-bd_sf"/>
</dbReference>
<dbReference type="SMART" id="SM00346">
    <property type="entry name" value="HTH_ICLR"/>
    <property type="match status" value="1"/>
</dbReference>
<dbReference type="InterPro" id="IPR036388">
    <property type="entry name" value="WH-like_DNA-bd_sf"/>
</dbReference>
<sequence>MTKLNRSIERGLDVLRVVHTSGAVSLAQLAARTDLPKPTLLRICATLEAQRWLSRRKNDGLYQIGSAFPRADGMPKLVDRLVAVSKDEIVKLSNKAGLAVDLAASIGGGQVEIVDSTRSFSDHGIFPDAVGFRPSPLFSALGLAYLNALSARSRSQALQQLAETLPRGDASALPQLPKLLQAISQKGYAARATGHWGRAVDYGALPDAIAVPIIAGTEPVGAINLVWNANDHSIEDVAERHLRNLRASARIIGEAYSSPE</sequence>
<dbReference type="InterPro" id="IPR014757">
    <property type="entry name" value="Tscrpt_reg_IclR_C"/>
</dbReference>
<dbReference type="AlphaFoldDB" id="A0AAJ1U8V9"/>
<dbReference type="InterPro" id="IPR050707">
    <property type="entry name" value="HTH_MetabolicPath_Reg"/>
</dbReference>
<feature type="domain" description="HTH iclR-type" evidence="4">
    <location>
        <begin position="5"/>
        <end position="66"/>
    </location>
</feature>
<feature type="domain" description="IclR-ED" evidence="5">
    <location>
        <begin position="60"/>
        <end position="258"/>
    </location>
</feature>
<protein>
    <submittedName>
        <fullName evidence="6">Helix-turn-helix domain-containing protein</fullName>
    </submittedName>
</protein>
<dbReference type="GO" id="GO:0003700">
    <property type="term" value="F:DNA-binding transcription factor activity"/>
    <property type="evidence" value="ECO:0007669"/>
    <property type="project" value="TreeGrafter"/>
</dbReference>
<name>A0AAJ1U8V9_9RHOB</name>
<dbReference type="GO" id="GO:0045892">
    <property type="term" value="P:negative regulation of DNA-templated transcription"/>
    <property type="evidence" value="ECO:0007669"/>
    <property type="project" value="TreeGrafter"/>
</dbReference>
<dbReference type="PANTHER" id="PTHR30136">
    <property type="entry name" value="HELIX-TURN-HELIX TRANSCRIPTIONAL REGULATOR, ICLR FAMILY"/>
    <property type="match status" value="1"/>
</dbReference>
<dbReference type="EMBL" id="JANFFA010000003">
    <property type="protein sequence ID" value="MDQ2094925.1"/>
    <property type="molecule type" value="Genomic_DNA"/>
</dbReference>
<reference evidence="6" key="1">
    <citation type="submission" date="2022-07" db="EMBL/GenBank/DDBJ databases">
        <authorList>
            <person name="Otstavnykh N."/>
            <person name="Isaeva M."/>
            <person name="Bystritskaya E."/>
        </authorList>
    </citation>
    <scope>NUCLEOTIDE SEQUENCE</scope>
    <source>
        <strain evidence="6">10Alg 79</strain>
    </source>
</reference>
<keyword evidence="1" id="KW-0805">Transcription regulation</keyword>
<dbReference type="PROSITE" id="PS51077">
    <property type="entry name" value="HTH_ICLR"/>
    <property type="match status" value="1"/>
</dbReference>
<dbReference type="Gene3D" id="3.30.450.40">
    <property type="match status" value="1"/>
</dbReference>
<evidence type="ECO:0000259" key="4">
    <source>
        <dbReference type="PROSITE" id="PS51077"/>
    </source>
</evidence>
<dbReference type="PANTHER" id="PTHR30136:SF23">
    <property type="entry name" value="DNA-BINDING TRANSCRIPTIONAL ACTIVATOR MHPR"/>
    <property type="match status" value="1"/>
</dbReference>
<dbReference type="GO" id="GO:0003677">
    <property type="term" value="F:DNA binding"/>
    <property type="evidence" value="ECO:0007669"/>
    <property type="project" value="UniProtKB-KW"/>
</dbReference>
<comment type="caution">
    <text evidence="6">The sequence shown here is derived from an EMBL/GenBank/DDBJ whole genome shotgun (WGS) entry which is preliminary data.</text>
</comment>
<accession>A0AAJ1U8V9</accession>
<dbReference type="SUPFAM" id="SSF46785">
    <property type="entry name" value="Winged helix' DNA-binding domain"/>
    <property type="match status" value="1"/>
</dbReference>
<keyword evidence="7" id="KW-1185">Reference proteome</keyword>
<organism evidence="6 7">
    <name type="scientific">Rhodalgimonas zhirmunskyi</name>
    <dbReference type="NCBI Taxonomy" id="2964767"/>
    <lineage>
        <taxon>Bacteria</taxon>
        <taxon>Pseudomonadati</taxon>
        <taxon>Pseudomonadota</taxon>
        <taxon>Alphaproteobacteria</taxon>
        <taxon>Rhodobacterales</taxon>
        <taxon>Roseobacteraceae</taxon>
        <taxon>Rhodalgimonas</taxon>
    </lineage>
</organism>
<dbReference type="PROSITE" id="PS51078">
    <property type="entry name" value="ICLR_ED"/>
    <property type="match status" value="1"/>
</dbReference>
<dbReference type="SUPFAM" id="SSF55781">
    <property type="entry name" value="GAF domain-like"/>
    <property type="match status" value="1"/>
</dbReference>
<evidence type="ECO:0000256" key="1">
    <source>
        <dbReference type="ARBA" id="ARBA00023015"/>
    </source>
</evidence>
<dbReference type="InterPro" id="IPR005471">
    <property type="entry name" value="Tscrpt_reg_IclR_N"/>
</dbReference>
<dbReference type="InterPro" id="IPR029016">
    <property type="entry name" value="GAF-like_dom_sf"/>
</dbReference>
<evidence type="ECO:0000259" key="5">
    <source>
        <dbReference type="PROSITE" id="PS51078"/>
    </source>
</evidence>
<reference evidence="6" key="2">
    <citation type="submission" date="2023-04" db="EMBL/GenBank/DDBJ databases">
        <title>'Rhodoalgimonas zhirmunskyi' gen. nov., isolated from a red alga.</title>
        <authorList>
            <person name="Nedashkovskaya O.I."/>
            <person name="Otstavnykh N.Y."/>
            <person name="Bystritskaya E.P."/>
            <person name="Balabanova L.A."/>
            <person name="Isaeva M.P."/>
        </authorList>
    </citation>
    <scope>NUCLEOTIDE SEQUENCE</scope>
    <source>
        <strain evidence="6">10Alg 79</strain>
    </source>
</reference>
<dbReference type="Proteomes" id="UP001227162">
    <property type="component" value="Unassembled WGS sequence"/>
</dbReference>
<evidence type="ECO:0000313" key="6">
    <source>
        <dbReference type="EMBL" id="MDQ2094925.1"/>
    </source>
</evidence>